<dbReference type="Gramene" id="CDF32197">
    <property type="protein sequence ID" value="CDF32197"/>
    <property type="gene ID" value="CHC_T00001420001"/>
</dbReference>
<dbReference type="EMBL" id="HG001459">
    <property type="protein sequence ID" value="CDF32197.1"/>
    <property type="molecule type" value="Genomic_DNA"/>
</dbReference>
<evidence type="ECO:0000313" key="2">
    <source>
        <dbReference type="Proteomes" id="UP000012073"/>
    </source>
</evidence>
<dbReference type="AlphaFoldDB" id="R7Q0M0"/>
<dbReference type="Proteomes" id="UP000012073">
    <property type="component" value="Unassembled WGS sequence"/>
</dbReference>
<dbReference type="GeneID" id="17319552"/>
<keyword evidence="2" id="KW-1185">Reference proteome</keyword>
<protein>
    <submittedName>
        <fullName evidence="1">Uncharacterized protein</fullName>
    </submittedName>
</protein>
<proteinExistence type="predicted"/>
<dbReference type="OrthoDB" id="5640at2759"/>
<sequence>MLSFISALPPSLHLPPHHSPARCTLSTSLPLTATPRGPSVSYAQILSHSVSAVESLVTANPPTLHLTLDFPPDRSETDTGTLVSRYENNLNFAEKLLLELGASSPTPVGPNIQICDNINPQGGGEYLTDDEVMVGLKAPVDKLGGRVVTVLLNAGVDVDSLTLRQSTSGARSECSGSTAPWKEWGGLRGLAGLGSLSTASKPPTT</sequence>
<organism evidence="1 2">
    <name type="scientific">Chondrus crispus</name>
    <name type="common">Carrageen Irish moss</name>
    <name type="synonym">Polymorpha crispa</name>
    <dbReference type="NCBI Taxonomy" id="2769"/>
    <lineage>
        <taxon>Eukaryota</taxon>
        <taxon>Rhodophyta</taxon>
        <taxon>Florideophyceae</taxon>
        <taxon>Rhodymeniophycidae</taxon>
        <taxon>Gigartinales</taxon>
        <taxon>Gigartinaceae</taxon>
        <taxon>Chondrus</taxon>
    </lineage>
</organism>
<gene>
    <name evidence="1" type="ORF">CHC_T00001420001</name>
</gene>
<dbReference type="KEGG" id="ccp:CHC_T00001420001"/>
<name>R7Q0M0_CHOCR</name>
<accession>R7Q0M0</accession>
<evidence type="ECO:0000313" key="1">
    <source>
        <dbReference type="EMBL" id="CDF32197.1"/>
    </source>
</evidence>
<dbReference type="RefSeq" id="XP_005711862.1">
    <property type="nucleotide sequence ID" value="XM_005711805.1"/>
</dbReference>
<reference evidence="2" key="1">
    <citation type="journal article" date="2013" name="Proc. Natl. Acad. Sci. U.S.A.">
        <title>Genome structure and metabolic features in the red seaweed Chondrus crispus shed light on evolution of the Archaeplastida.</title>
        <authorList>
            <person name="Collen J."/>
            <person name="Porcel B."/>
            <person name="Carre W."/>
            <person name="Ball S.G."/>
            <person name="Chaparro C."/>
            <person name="Tonon T."/>
            <person name="Barbeyron T."/>
            <person name="Michel G."/>
            <person name="Noel B."/>
            <person name="Valentin K."/>
            <person name="Elias M."/>
            <person name="Artiguenave F."/>
            <person name="Arun A."/>
            <person name="Aury J.M."/>
            <person name="Barbosa-Neto J.F."/>
            <person name="Bothwell J.H."/>
            <person name="Bouget F.Y."/>
            <person name="Brillet L."/>
            <person name="Cabello-Hurtado F."/>
            <person name="Capella-Gutierrez S."/>
            <person name="Charrier B."/>
            <person name="Cladiere L."/>
            <person name="Cock J.M."/>
            <person name="Coelho S.M."/>
            <person name="Colleoni C."/>
            <person name="Czjzek M."/>
            <person name="Da Silva C."/>
            <person name="Delage L."/>
            <person name="Denoeud F."/>
            <person name="Deschamps P."/>
            <person name="Dittami S.M."/>
            <person name="Gabaldon T."/>
            <person name="Gachon C.M."/>
            <person name="Groisillier A."/>
            <person name="Herve C."/>
            <person name="Jabbari K."/>
            <person name="Katinka M."/>
            <person name="Kloareg B."/>
            <person name="Kowalczyk N."/>
            <person name="Labadie K."/>
            <person name="Leblanc C."/>
            <person name="Lopez P.J."/>
            <person name="McLachlan D.H."/>
            <person name="Meslet-Cladiere L."/>
            <person name="Moustafa A."/>
            <person name="Nehr Z."/>
            <person name="Nyvall Collen P."/>
            <person name="Panaud O."/>
            <person name="Partensky F."/>
            <person name="Poulain J."/>
            <person name="Rensing S.A."/>
            <person name="Rousvoal S."/>
            <person name="Samson G."/>
            <person name="Symeonidi A."/>
            <person name="Weissenbach J."/>
            <person name="Zambounis A."/>
            <person name="Wincker P."/>
            <person name="Boyen C."/>
        </authorList>
    </citation>
    <scope>NUCLEOTIDE SEQUENCE [LARGE SCALE GENOMIC DNA]</scope>
    <source>
        <strain evidence="2">cv. Stackhouse</strain>
    </source>
</reference>